<evidence type="ECO:0000256" key="1">
    <source>
        <dbReference type="ARBA" id="ARBA00022428"/>
    </source>
</evidence>
<dbReference type="EC" id="4.2.99.20" evidence="3"/>
<dbReference type="NCBIfam" id="TIGR03695">
    <property type="entry name" value="menH_SHCHC"/>
    <property type="match status" value="1"/>
</dbReference>
<keyword evidence="6" id="KW-1185">Reference proteome</keyword>
<dbReference type="GO" id="GO:0009234">
    <property type="term" value="P:menaquinone biosynthetic process"/>
    <property type="evidence" value="ECO:0007669"/>
    <property type="project" value="UniProtKB-UniRule"/>
</dbReference>
<keyword evidence="2 3" id="KW-0456">Lyase</keyword>
<proteinExistence type="inferred from homology"/>
<evidence type="ECO:0000313" key="6">
    <source>
        <dbReference type="Proteomes" id="UP000625316"/>
    </source>
</evidence>
<dbReference type="SUPFAM" id="SSF53474">
    <property type="entry name" value="alpha/beta-Hydrolases"/>
    <property type="match status" value="1"/>
</dbReference>
<dbReference type="Pfam" id="PF00561">
    <property type="entry name" value="Abhydrolase_1"/>
    <property type="match status" value="1"/>
</dbReference>
<dbReference type="PANTHER" id="PTHR42916">
    <property type="entry name" value="2-SUCCINYL-5-ENOLPYRUVYL-6-HYDROXY-3-CYCLOHEXENE-1-CARBOXYLATE SYNTHASE"/>
    <property type="match status" value="1"/>
</dbReference>
<keyword evidence="1" id="KW-0474">Menaquinone biosynthesis</keyword>
<dbReference type="GO" id="GO:0070205">
    <property type="term" value="F:2-succinyl-6-hydroxy-2,4-cyclohexadiene-1-carboxylate synthase activity"/>
    <property type="evidence" value="ECO:0007669"/>
    <property type="project" value="UniProtKB-UniRule"/>
</dbReference>
<dbReference type="Gene3D" id="3.40.50.1820">
    <property type="entry name" value="alpha/beta hydrolase"/>
    <property type="match status" value="1"/>
</dbReference>
<comment type="caution">
    <text evidence="5">The sequence shown here is derived from an EMBL/GenBank/DDBJ whole genome shotgun (WGS) entry which is preliminary data.</text>
</comment>
<comment type="pathway">
    <text evidence="3">Quinol/quinone metabolism; 1,4-dihydroxy-2-naphthoate biosynthesis; 1,4-dihydroxy-2-naphthoate from chorismate: step 3/7.</text>
</comment>
<comment type="function">
    <text evidence="3">Catalyzes a proton abstraction reaction that results in 2,5-elimination of pyruvate from 2-succinyl-5-enolpyruvyl-6-hydroxy-3-cyclohexene-1-carboxylate (SEPHCHC) and the formation of 2-succinyl-6-hydroxy-2,4-cyclohexadiene-1-carboxylate (SHCHC).</text>
</comment>
<gene>
    <name evidence="3 5" type="primary">menH</name>
    <name evidence="5" type="ORF">IQ266_26825</name>
</gene>
<name>A0A928VTC6_9CYAN</name>
<sequence>MVQLSYRWVGDRAQPTIVFLHGFLGNGQDFHAIATQLRDRYACLLVDLPGHGGSLFEDESLYSMPQAARLVIELLDVLNRRNNYLYGYSMGGRLGLYLALHYPDYFTKTMLESASPGLRDRADRDARQQHDQVLGAQLNKMTQVDLSHFLHHWYAQPLFESLKQHPSFVTMLQRRLQNQPRFLAKSLQQMGTGGQPSLWPALSNCESHLHYITGEFDRKFVALQTAMRLATPRGTSAVIPQTGHNVHLEKPTAIIREITNLFV</sequence>
<dbReference type="InterPro" id="IPR022485">
    <property type="entry name" value="SHCHC_synthase_MenH"/>
</dbReference>
<comment type="similarity">
    <text evidence="3">Belongs to the AB hydrolase superfamily. MenH family.</text>
</comment>
<comment type="catalytic activity">
    <reaction evidence="3">
        <text>5-enolpyruvoyl-6-hydroxy-2-succinyl-cyclohex-3-ene-1-carboxylate = (1R,6R)-6-hydroxy-2-succinyl-cyclohexa-2,4-diene-1-carboxylate + pyruvate</text>
        <dbReference type="Rhea" id="RHEA:25597"/>
        <dbReference type="ChEBI" id="CHEBI:15361"/>
        <dbReference type="ChEBI" id="CHEBI:58689"/>
        <dbReference type="ChEBI" id="CHEBI:58818"/>
        <dbReference type="EC" id="4.2.99.20"/>
    </reaction>
</comment>
<evidence type="ECO:0000259" key="4">
    <source>
        <dbReference type="Pfam" id="PF00561"/>
    </source>
</evidence>
<evidence type="ECO:0000313" key="5">
    <source>
        <dbReference type="EMBL" id="MBE9033353.1"/>
    </source>
</evidence>
<evidence type="ECO:0000256" key="2">
    <source>
        <dbReference type="ARBA" id="ARBA00023239"/>
    </source>
</evidence>
<dbReference type="GO" id="GO:0042372">
    <property type="term" value="P:phylloquinone biosynthetic process"/>
    <property type="evidence" value="ECO:0007669"/>
    <property type="project" value="UniProtKB-UniRule"/>
</dbReference>
<dbReference type="EMBL" id="JADEXQ010000182">
    <property type="protein sequence ID" value="MBE9033353.1"/>
    <property type="molecule type" value="Genomic_DNA"/>
</dbReference>
<protein>
    <recommendedName>
        <fullName evidence="3">Putative 2-succinyl-6-hydroxy-2,4-cyclohexadiene-1-carboxylate synthase</fullName>
        <shortName evidence="3">SHCHC synthase</shortName>
        <ecNumber evidence="3">4.2.99.20</ecNumber>
    </recommendedName>
</protein>
<dbReference type="PANTHER" id="PTHR42916:SF1">
    <property type="entry name" value="PROTEIN PHYLLO, CHLOROPLASTIC"/>
    <property type="match status" value="1"/>
</dbReference>
<organism evidence="5 6">
    <name type="scientific">Romeriopsis navalis LEGE 11480</name>
    <dbReference type="NCBI Taxonomy" id="2777977"/>
    <lineage>
        <taxon>Bacteria</taxon>
        <taxon>Bacillati</taxon>
        <taxon>Cyanobacteriota</taxon>
        <taxon>Cyanophyceae</taxon>
        <taxon>Leptolyngbyales</taxon>
        <taxon>Leptolyngbyaceae</taxon>
        <taxon>Romeriopsis</taxon>
        <taxon>Romeriopsis navalis</taxon>
    </lineage>
</organism>
<dbReference type="RefSeq" id="WP_264328160.1">
    <property type="nucleotide sequence ID" value="NZ_JADEXQ010000182.1"/>
</dbReference>
<dbReference type="AlphaFoldDB" id="A0A928VTC6"/>
<dbReference type="Proteomes" id="UP000625316">
    <property type="component" value="Unassembled WGS sequence"/>
</dbReference>
<comment type="pathway">
    <text evidence="3">Cofactor biosynthesis; phylloquinone biosynthesis.</text>
</comment>
<feature type="domain" description="AB hydrolase-1" evidence="4">
    <location>
        <begin position="15"/>
        <end position="251"/>
    </location>
</feature>
<dbReference type="InterPro" id="IPR000073">
    <property type="entry name" value="AB_hydrolase_1"/>
</dbReference>
<dbReference type="InterPro" id="IPR029058">
    <property type="entry name" value="AB_hydrolase_fold"/>
</dbReference>
<evidence type="ECO:0000256" key="3">
    <source>
        <dbReference type="HAMAP-Rule" id="MF_01660"/>
    </source>
</evidence>
<comment type="subunit">
    <text evidence="3">Monomer.</text>
</comment>
<reference evidence="5" key="1">
    <citation type="submission" date="2020-10" db="EMBL/GenBank/DDBJ databases">
        <authorList>
            <person name="Castelo-Branco R."/>
            <person name="Eusebio N."/>
            <person name="Adriana R."/>
            <person name="Vieira A."/>
            <person name="Brugerolle De Fraissinette N."/>
            <person name="Rezende De Castro R."/>
            <person name="Schneider M.P."/>
            <person name="Vasconcelos V."/>
            <person name="Leao P.N."/>
        </authorList>
    </citation>
    <scope>NUCLEOTIDE SEQUENCE</scope>
    <source>
        <strain evidence="5">LEGE 11480</strain>
    </source>
</reference>
<dbReference type="HAMAP" id="MF_01660">
    <property type="entry name" value="MenH"/>
    <property type="match status" value="1"/>
</dbReference>
<accession>A0A928VTC6</accession>